<accession>A0A165H7E3</accession>
<name>A0A165H7E3_9APHY</name>
<dbReference type="AlphaFoldDB" id="A0A165H7E3"/>
<dbReference type="OrthoDB" id="298344at2759"/>
<feature type="domain" description="JmjC" evidence="1">
    <location>
        <begin position="149"/>
        <end position="311"/>
    </location>
</feature>
<evidence type="ECO:0000313" key="2">
    <source>
        <dbReference type="EMBL" id="KZT11347.1"/>
    </source>
</evidence>
<evidence type="ECO:0000259" key="1">
    <source>
        <dbReference type="PROSITE" id="PS51184"/>
    </source>
</evidence>
<dbReference type="Proteomes" id="UP000076871">
    <property type="component" value="Unassembled WGS sequence"/>
</dbReference>
<dbReference type="EMBL" id="KV427607">
    <property type="protein sequence ID" value="KZT11347.1"/>
    <property type="molecule type" value="Genomic_DNA"/>
</dbReference>
<dbReference type="STRING" id="1314785.A0A165H7E3"/>
<organism evidence="2 3">
    <name type="scientific">Laetiporus sulphureus 93-53</name>
    <dbReference type="NCBI Taxonomy" id="1314785"/>
    <lineage>
        <taxon>Eukaryota</taxon>
        <taxon>Fungi</taxon>
        <taxon>Dikarya</taxon>
        <taxon>Basidiomycota</taxon>
        <taxon>Agaricomycotina</taxon>
        <taxon>Agaricomycetes</taxon>
        <taxon>Polyporales</taxon>
        <taxon>Laetiporus</taxon>
    </lineage>
</organism>
<keyword evidence="3" id="KW-1185">Reference proteome</keyword>
<dbReference type="RefSeq" id="XP_040769087.1">
    <property type="nucleotide sequence ID" value="XM_040903708.1"/>
</dbReference>
<dbReference type="GeneID" id="63820738"/>
<dbReference type="PANTHER" id="PTHR12480:SF35">
    <property type="entry name" value="TRANSCRIPTION FACTOR JUMONJI, JMJC DOMAIN-CONTAINING PROTEIN"/>
    <property type="match status" value="1"/>
</dbReference>
<dbReference type="Gene3D" id="2.60.120.650">
    <property type="entry name" value="Cupin"/>
    <property type="match status" value="1"/>
</dbReference>
<sequence>MDSASHRIELDPESALIVNSSITAKGWKLERLLQKGKNFVNIRRVSMEHPEMVRKAIDEHEREGVPLVIQDWHKHAQWAKQIFDADWLLEKYGNNRVSVRNCHDRNDKYMSLREFITTSRAMDPFTRSEESERLYAKDAECPEEWRSWLQTSKVLPDDLLPQGTDDLLQYLPQEEAVESLMCYYGIGDTLTPCHKDLCGSSGHNIMCYVEKGGSSFWFMTASNVAPDVAQYFQKEFGEELDWETHVTTVEEFANAPFNVYVTEQRLGDLVLVPPRSCHQVVNHGGLTMKMSWSRMTFKGLRTALHYELPIYRRVCRPEQYRVKAVLYHSLLHYTAEPQPSPSTSIATSISSRMKSLKCLLDLFDELLCEEFVSKRGRQINVLGENRPGLRARPPSLPQNDKGQKIEQSRNVACDFCGADIFQSFFECQSCLSQGAEKPDRYGDGLLICAPCYVEGRSCRCGVMTPVQCRPFVELLQDRNNAANALKQLIEGESRSIATIVAELTER</sequence>
<dbReference type="PANTHER" id="PTHR12480">
    <property type="entry name" value="ARGININE DEMETHYLASE AND LYSYL-HYDROXYLASE JMJD"/>
    <property type="match status" value="1"/>
</dbReference>
<dbReference type="InterPro" id="IPR050910">
    <property type="entry name" value="JMJD6_ArgDemeth/LysHydrox"/>
</dbReference>
<evidence type="ECO:0000313" key="3">
    <source>
        <dbReference type="Proteomes" id="UP000076871"/>
    </source>
</evidence>
<dbReference type="Pfam" id="PF02373">
    <property type="entry name" value="JmjC"/>
    <property type="match status" value="1"/>
</dbReference>
<gene>
    <name evidence="2" type="ORF">LAESUDRAFT_642015</name>
</gene>
<reference evidence="2 3" key="1">
    <citation type="journal article" date="2016" name="Mol. Biol. Evol.">
        <title>Comparative Genomics of Early-Diverging Mushroom-Forming Fungi Provides Insights into the Origins of Lignocellulose Decay Capabilities.</title>
        <authorList>
            <person name="Nagy L.G."/>
            <person name="Riley R."/>
            <person name="Tritt A."/>
            <person name="Adam C."/>
            <person name="Daum C."/>
            <person name="Floudas D."/>
            <person name="Sun H."/>
            <person name="Yadav J.S."/>
            <person name="Pangilinan J."/>
            <person name="Larsson K.H."/>
            <person name="Matsuura K."/>
            <person name="Barry K."/>
            <person name="Labutti K."/>
            <person name="Kuo R."/>
            <person name="Ohm R.A."/>
            <person name="Bhattacharya S.S."/>
            <person name="Shirouzu T."/>
            <person name="Yoshinaga Y."/>
            <person name="Martin F.M."/>
            <person name="Grigoriev I.V."/>
            <person name="Hibbett D.S."/>
        </authorList>
    </citation>
    <scope>NUCLEOTIDE SEQUENCE [LARGE SCALE GENOMIC DNA]</scope>
    <source>
        <strain evidence="2 3">93-53</strain>
    </source>
</reference>
<protein>
    <recommendedName>
        <fullName evidence="1">JmjC domain-containing protein</fullName>
    </recommendedName>
</protein>
<dbReference type="InParanoid" id="A0A165H7E3"/>
<dbReference type="SMART" id="SM00558">
    <property type="entry name" value="JmjC"/>
    <property type="match status" value="1"/>
</dbReference>
<dbReference type="SUPFAM" id="SSF51197">
    <property type="entry name" value="Clavaminate synthase-like"/>
    <property type="match status" value="1"/>
</dbReference>
<proteinExistence type="predicted"/>
<dbReference type="InterPro" id="IPR003347">
    <property type="entry name" value="JmjC_dom"/>
</dbReference>
<dbReference type="PROSITE" id="PS51184">
    <property type="entry name" value="JMJC"/>
    <property type="match status" value="1"/>
</dbReference>
<dbReference type="GO" id="GO:0005737">
    <property type="term" value="C:cytoplasm"/>
    <property type="evidence" value="ECO:0007669"/>
    <property type="project" value="TreeGrafter"/>
</dbReference>